<dbReference type="Pfam" id="PF04321">
    <property type="entry name" value="RmlD_sub_bind"/>
    <property type="match status" value="1"/>
</dbReference>
<organism evidence="2 3">
    <name type="scientific">Tamilnaduibacter salinus</name>
    <dbReference type="NCBI Taxonomy" id="1484056"/>
    <lineage>
        <taxon>Bacteria</taxon>
        <taxon>Pseudomonadati</taxon>
        <taxon>Pseudomonadota</taxon>
        <taxon>Gammaproteobacteria</taxon>
        <taxon>Pseudomonadales</taxon>
        <taxon>Marinobacteraceae</taxon>
        <taxon>Tamilnaduibacter</taxon>
    </lineage>
</organism>
<dbReference type="Proteomes" id="UP000245887">
    <property type="component" value="Unassembled WGS sequence"/>
</dbReference>
<evidence type="ECO:0000313" key="2">
    <source>
        <dbReference type="EMBL" id="PVY76994.1"/>
    </source>
</evidence>
<dbReference type="AlphaFoldDB" id="A0A2U1CXM3"/>
<protein>
    <submittedName>
        <fullName evidence="2">Nucleoside-diphosphate-sugar epimerase</fullName>
    </submittedName>
</protein>
<dbReference type="PANTHER" id="PTHR48079:SF6">
    <property type="entry name" value="NAD(P)-BINDING DOMAIN-CONTAINING PROTEIN-RELATED"/>
    <property type="match status" value="1"/>
</dbReference>
<proteinExistence type="predicted"/>
<comment type="caution">
    <text evidence="2">The sequence shown here is derived from an EMBL/GenBank/DDBJ whole genome shotgun (WGS) entry which is preliminary data.</text>
</comment>
<dbReference type="PANTHER" id="PTHR48079">
    <property type="entry name" value="PROTEIN YEEZ"/>
    <property type="match status" value="1"/>
</dbReference>
<dbReference type="SUPFAM" id="SSF51735">
    <property type="entry name" value="NAD(P)-binding Rossmann-fold domains"/>
    <property type="match status" value="1"/>
</dbReference>
<reference evidence="2 3" key="1">
    <citation type="submission" date="2018-04" db="EMBL/GenBank/DDBJ databases">
        <title>Genomic Encyclopedia of Type Strains, Phase IV (KMG-IV): sequencing the most valuable type-strain genomes for metagenomic binning, comparative biology and taxonomic classification.</title>
        <authorList>
            <person name="Goeker M."/>
        </authorList>
    </citation>
    <scope>NUCLEOTIDE SEQUENCE [LARGE SCALE GENOMIC DNA]</scope>
    <source>
        <strain evidence="2 3">DSM 28688</strain>
    </source>
</reference>
<feature type="domain" description="RmlD-like substrate binding" evidence="1">
    <location>
        <begin position="8"/>
        <end position="171"/>
    </location>
</feature>
<dbReference type="Gene3D" id="3.40.50.720">
    <property type="entry name" value="NAD(P)-binding Rossmann-like Domain"/>
    <property type="match status" value="1"/>
</dbReference>
<dbReference type="InterPro" id="IPR029903">
    <property type="entry name" value="RmlD-like-bd"/>
</dbReference>
<dbReference type="GO" id="GO:0004029">
    <property type="term" value="F:aldehyde dehydrogenase (NAD+) activity"/>
    <property type="evidence" value="ECO:0007669"/>
    <property type="project" value="TreeGrafter"/>
</dbReference>
<accession>A0A2U1CXM3</accession>
<evidence type="ECO:0000259" key="1">
    <source>
        <dbReference type="Pfam" id="PF04321"/>
    </source>
</evidence>
<sequence>MAISTPRILMAGCGKLGTAIARELTDEARVFGLRRHPDDLPGPIIPFAANLQEPTTLTGLPPDLSVVVYCLTPDAYTDEGYRDAFVNGLRNLLEALSDAREQPALLFVSSTGVYHQDDDSVVDETSETRPERFSGQRVLEGEQQALDSGLPATVVRFSGIYGPSRGRFLENVRLGQIDPPRPGPYTNRIHEDDAARAAAHLVRQRLAGADVDGRFLASDDEPARLDAVVDWVRQQTHCADPAPDAKRGGRAGSKRCDNRRLRQSGFTFRYPSFRDGYQAMLG</sequence>
<dbReference type="InterPro" id="IPR051783">
    <property type="entry name" value="NAD(P)-dependent_oxidoreduct"/>
</dbReference>
<name>A0A2U1CXM3_9GAMM</name>
<evidence type="ECO:0000313" key="3">
    <source>
        <dbReference type="Proteomes" id="UP000245887"/>
    </source>
</evidence>
<dbReference type="GO" id="GO:0005737">
    <property type="term" value="C:cytoplasm"/>
    <property type="evidence" value="ECO:0007669"/>
    <property type="project" value="TreeGrafter"/>
</dbReference>
<dbReference type="OrthoDB" id="9808276at2"/>
<gene>
    <name evidence="2" type="ORF">C8D92_104227</name>
</gene>
<dbReference type="InterPro" id="IPR036291">
    <property type="entry name" value="NAD(P)-bd_dom_sf"/>
</dbReference>
<dbReference type="RefSeq" id="WP_116919000.1">
    <property type="nucleotide sequence ID" value="NZ_QEKQ01000004.1"/>
</dbReference>
<dbReference type="EMBL" id="QEKQ01000004">
    <property type="protein sequence ID" value="PVY76994.1"/>
    <property type="molecule type" value="Genomic_DNA"/>
</dbReference>